<proteinExistence type="predicted"/>
<keyword evidence="1" id="KW-0472">Membrane</keyword>
<evidence type="ECO:0000313" key="3">
    <source>
        <dbReference type="EMBL" id="PKS08598.1"/>
    </source>
</evidence>
<feature type="transmembrane region" description="Helical" evidence="1">
    <location>
        <begin position="162"/>
        <end position="181"/>
    </location>
</feature>
<sequence>MTIGEAEKNVATADPISKAAVDAARRHIYYAHERGERFNITALHRMNLHYMRKRLIDETAVILKKGEMDDENSKTLTSLIRDYCTAVRDREYMRASAYPDWQDCLFHLKSERPMERDLLNYFKECGVQPEEAVLVHEDQLMPALPGGPWDYWPLWRMKRERYSLAILGAVILNVPMVIMVLVPTPVVSLVTVVVCTMLFAVASAYFSPSKLPIELLVATAAYAAVLVVFVGSATESTAK</sequence>
<dbReference type="OrthoDB" id="3546297at2759"/>
<feature type="transmembrane region" description="Helical" evidence="1">
    <location>
        <begin position="213"/>
        <end position="233"/>
    </location>
</feature>
<name>A0A2N3N845_9PEZI</name>
<feature type="domain" description="DUF6594" evidence="2">
    <location>
        <begin position="112"/>
        <end position="227"/>
    </location>
</feature>
<comment type="caution">
    <text evidence="3">The sequence shown here is derived from an EMBL/GenBank/DDBJ whole genome shotgun (WGS) entry which is preliminary data.</text>
</comment>
<keyword evidence="1" id="KW-0812">Transmembrane</keyword>
<protein>
    <recommendedName>
        <fullName evidence="2">DUF6594 domain-containing protein</fullName>
    </recommendedName>
</protein>
<dbReference type="EMBL" id="NLAX01000095">
    <property type="protein sequence ID" value="PKS08598.1"/>
    <property type="molecule type" value="Genomic_DNA"/>
</dbReference>
<gene>
    <name evidence="3" type="ORF">jhhlp_004984</name>
</gene>
<dbReference type="Pfam" id="PF20237">
    <property type="entry name" value="DUF6594"/>
    <property type="match status" value="1"/>
</dbReference>
<organism evidence="3 4">
    <name type="scientific">Lomentospora prolificans</name>
    <dbReference type="NCBI Taxonomy" id="41688"/>
    <lineage>
        <taxon>Eukaryota</taxon>
        <taxon>Fungi</taxon>
        <taxon>Dikarya</taxon>
        <taxon>Ascomycota</taxon>
        <taxon>Pezizomycotina</taxon>
        <taxon>Sordariomycetes</taxon>
        <taxon>Hypocreomycetidae</taxon>
        <taxon>Microascales</taxon>
        <taxon>Microascaceae</taxon>
        <taxon>Lomentospora</taxon>
    </lineage>
</organism>
<dbReference type="InterPro" id="IPR046529">
    <property type="entry name" value="DUF6594"/>
</dbReference>
<evidence type="ECO:0000259" key="2">
    <source>
        <dbReference type="Pfam" id="PF20237"/>
    </source>
</evidence>
<evidence type="ECO:0000256" key="1">
    <source>
        <dbReference type="SAM" id="Phobius"/>
    </source>
</evidence>
<dbReference type="Proteomes" id="UP000233524">
    <property type="component" value="Unassembled WGS sequence"/>
</dbReference>
<keyword evidence="1" id="KW-1133">Transmembrane helix</keyword>
<reference evidence="3 4" key="1">
    <citation type="journal article" date="2017" name="G3 (Bethesda)">
        <title>First Draft Genome Sequence of the Pathogenic Fungus Lomentospora prolificans (Formerly Scedosporium prolificans).</title>
        <authorList>
            <person name="Luo R."/>
            <person name="Zimin A."/>
            <person name="Workman R."/>
            <person name="Fan Y."/>
            <person name="Pertea G."/>
            <person name="Grossman N."/>
            <person name="Wear M.P."/>
            <person name="Jia B."/>
            <person name="Miller H."/>
            <person name="Casadevall A."/>
            <person name="Timp W."/>
            <person name="Zhang S.X."/>
            <person name="Salzberg S.L."/>
        </authorList>
    </citation>
    <scope>NUCLEOTIDE SEQUENCE [LARGE SCALE GENOMIC DNA]</scope>
    <source>
        <strain evidence="3 4">JHH-5317</strain>
    </source>
</reference>
<dbReference type="AlphaFoldDB" id="A0A2N3N845"/>
<accession>A0A2N3N845</accession>
<dbReference type="InParanoid" id="A0A2N3N845"/>
<feature type="transmembrane region" description="Helical" evidence="1">
    <location>
        <begin position="187"/>
        <end position="206"/>
    </location>
</feature>
<evidence type="ECO:0000313" key="4">
    <source>
        <dbReference type="Proteomes" id="UP000233524"/>
    </source>
</evidence>
<keyword evidence="4" id="KW-1185">Reference proteome</keyword>
<dbReference type="VEuPathDB" id="FungiDB:jhhlp_004984"/>